<dbReference type="HOGENOM" id="CLU_936134_0_0_6"/>
<dbReference type="PANTHER" id="PTHR23416">
    <property type="entry name" value="SIALIC ACID SYNTHASE-RELATED"/>
    <property type="match status" value="1"/>
</dbReference>
<evidence type="ECO:0000313" key="1">
    <source>
        <dbReference type="EMBL" id="EAS46277.1"/>
    </source>
</evidence>
<reference evidence="1 2" key="1">
    <citation type="submission" date="2006-03" db="EMBL/GenBank/DDBJ databases">
        <authorList>
            <person name="Giovannoni S.J."/>
            <person name="Cho J.-C."/>
            <person name="Ferriera S."/>
            <person name="Johnson J."/>
            <person name="Kravitz S."/>
            <person name="Halpern A."/>
            <person name="Remington K."/>
            <person name="Beeson K."/>
            <person name="Tran B."/>
            <person name="Rogers Y.-H."/>
            <person name="Friedman R."/>
            <person name="Venter J.C."/>
        </authorList>
    </citation>
    <scope>NUCLEOTIDE SEQUENCE [LARGE SCALE GENOMIC DNA]</scope>
    <source>
        <strain evidence="1 2">HTCC2207</strain>
    </source>
</reference>
<dbReference type="CDD" id="cd03349">
    <property type="entry name" value="LbH_XAT"/>
    <property type="match status" value="1"/>
</dbReference>
<gene>
    <name evidence="1" type="ORF">GB2207_05934</name>
</gene>
<dbReference type="SUPFAM" id="SSF51161">
    <property type="entry name" value="Trimeric LpxA-like enzymes"/>
    <property type="match status" value="1"/>
</dbReference>
<dbReference type="GO" id="GO:0016740">
    <property type="term" value="F:transferase activity"/>
    <property type="evidence" value="ECO:0007669"/>
    <property type="project" value="UniProtKB-KW"/>
</dbReference>
<dbReference type="InterPro" id="IPR001451">
    <property type="entry name" value="Hexapep"/>
</dbReference>
<keyword evidence="2" id="KW-1185">Reference proteome</keyword>
<dbReference type="OrthoDB" id="9815592at2"/>
<organism evidence="1 2">
    <name type="scientific">gamma proteobacterium HTCC2207</name>
    <dbReference type="NCBI Taxonomy" id="314287"/>
    <lineage>
        <taxon>Bacteria</taxon>
        <taxon>Pseudomonadati</taxon>
        <taxon>Pseudomonadota</taxon>
        <taxon>Gammaproteobacteria</taxon>
        <taxon>Cellvibrionales</taxon>
        <taxon>Porticoccaceae</taxon>
        <taxon>SAR92 clade</taxon>
    </lineage>
</organism>
<protein>
    <submittedName>
        <fullName evidence="1">Putative acetyltransferase</fullName>
    </submittedName>
</protein>
<dbReference type="Pfam" id="PF00132">
    <property type="entry name" value="Hexapep"/>
    <property type="match status" value="1"/>
</dbReference>
<dbReference type="Gene3D" id="2.160.10.10">
    <property type="entry name" value="Hexapeptide repeat proteins"/>
    <property type="match status" value="1"/>
</dbReference>
<accession>Q1YPT2</accession>
<dbReference type="AlphaFoldDB" id="Q1YPT2"/>
<name>Q1YPT2_9GAMM</name>
<dbReference type="InterPro" id="IPR011004">
    <property type="entry name" value="Trimer_LpxA-like_sf"/>
</dbReference>
<keyword evidence="1" id="KW-0808">Transferase</keyword>
<sequence>MINMKNEDNSFQFFLNDYMTRCYESHDWLSEIIEARGLSDNKNIYQLSRGQLKTFRDFYDDMIAVIYGSVKIRNQNNVYDVTRVVYHPKFGWVTSCDHTDFEKNELKVFLGKISLLEKTSIVMGKRSYISGPSFVRGGGRFLVGSYCNLAENLKIFTGSDAHPLNHAAMMNFHGNSRLVEDGLSMNLTYKELPDSTSCVEMGNDVWIGRDVTLKNGVNVGDGCVIGQHSLVLNDCLPYGVYVGSPARLIRFRFPEHTIQDLCSLKWWDWPLSRILRNEKFFGTDLSSYKGDISDLVL</sequence>
<evidence type="ECO:0000313" key="2">
    <source>
        <dbReference type="Proteomes" id="UP000005555"/>
    </source>
</evidence>
<dbReference type="EMBL" id="AAPI01000008">
    <property type="protein sequence ID" value="EAS46277.1"/>
    <property type="molecule type" value="Genomic_DNA"/>
</dbReference>
<dbReference type="STRING" id="314287.GB2207_05934"/>
<dbReference type="InterPro" id="IPR051159">
    <property type="entry name" value="Hexapeptide_acetyltransf"/>
</dbReference>
<proteinExistence type="predicted"/>
<dbReference type="Proteomes" id="UP000005555">
    <property type="component" value="Unassembled WGS sequence"/>
</dbReference>
<comment type="caution">
    <text evidence="1">The sequence shown here is derived from an EMBL/GenBank/DDBJ whole genome shotgun (WGS) entry which is preliminary data.</text>
</comment>
<dbReference type="eggNOG" id="COG0110">
    <property type="taxonomic scope" value="Bacteria"/>
</dbReference>